<gene>
    <name evidence="1" type="ORF">OFLC_LOCUS11823</name>
</gene>
<accession>A0A183HWG3</accession>
<reference evidence="3" key="1">
    <citation type="submission" date="2016-06" db="UniProtKB">
        <authorList>
            <consortium name="WormBaseParasite"/>
        </authorList>
    </citation>
    <scope>IDENTIFICATION</scope>
</reference>
<organism evidence="3">
    <name type="scientific">Onchocerca flexuosa</name>
    <dbReference type="NCBI Taxonomy" id="387005"/>
    <lineage>
        <taxon>Eukaryota</taxon>
        <taxon>Metazoa</taxon>
        <taxon>Ecdysozoa</taxon>
        <taxon>Nematoda</taxon>
        <taxon>Chromadorea</taxon>
        <taxon>Rhabditida</taxon>
        <taxon>Spirurina</taxon>
        <taxon>Spiruromorpha</taxon>
        <taxon>Filarioidea</taxon>
        <taxon>Onchocercidae</taxon>
        <taxon>Onchocerca</taxon>
    </lineage>
</organism>
<evidence type="ECO:0000313" key="1">
    <source>
        <dbReference type="EMBL" id="VDO79523.1"/>
    </source>
</evidence>
<evidence type="ECO:0000313" key="2">
    <source>
        <dbReference type="Proteomes" id="UP000267606"/>
    </source>
</evidence>
<name>A0A183HWG3_9BILA</name>
<dbReference type="EMBL" id="UZAJ01017597">
    <property type="protein sequence ID" value="VDO79523.1"/>
    <property type="molecule type" value="Genomic_DNA"/>
</dbReference>
<dbReference type="WBParaSite" id="OFLC_0001182501-mRNA-1">
    <property type="protein sequence ID" value="OFLC_0001182501-mRNA-1"/>
    <property type="gene ID" value="OFLC_0001182501"/>
</dbReference>
<keyword evidence="2" id="KW-1185">Reference proteome</keyword>
<evidence type="ECO:0000313" key="3">
    <source>
        <dbReference type="WBParaSite" id="OFLC_0001182501-mRNA-1"/>
    </source>
</evidence>
<dbReference type="AlphaFoldDB" id="A0A183HWG3"/>
<dbReference type="Proteomes" id="UP000267606">
    <property type="component" value="Unassembled WGS sequence"/>
</dbReference>
<sequence>MVWWGVAEILVGSNLNERERSMGIRGERFIKRERERETNRTGEYEKNLICRLN</sequence>
<protein>
    <submittedName>
        <fullName evidence="1 3">Uncharacterized protein</fullName>
    </submittedName>
</protein>
<proteinExistence type="predicted"/>
<reference evidence="1 2" key="2">
    <citation type="submission" date="2018-11" db="EMBL/GenBank/DDBJ databases">
        <authorList>
            <consortium name="Pathogen Informatics"/>
        </authorList>
    </citation>
    <scope>NUCLEOTIDE SEQUENCE [LARGE SCALE GENOMIC DNA]</scope>
</reference>